<evidence type="ECO:0000256" key="2">
    <source>
        <dbReference type="PROSITE-ProRule" id="PRU00335"/>
    </source>
</evidence>
<dbReference type="InterPro" id="IPR001647">
    <property type="entry name" value="HTH_TetR"/>
</dbReference>
<feature type="DNA-binding region" description="H-T-H motif" evidence="2">
    <location>
        <begin position="35"/>
        <end position="54"/>
    </location>
</feature>
<dbReference type="Proteomes" id="UP000250079">
    <property type="component" value="Chromosome"/>
</dbReference>
<evidence type="ECO:0000313" key="4">
    <source>
        <dbReference type="EMBL" id="ASJ75479.1"/>
    </source>
</evidence>
<sequence>MTKKKRASRAGTISAADWVAASRKRLIAEGISSVKVEPLARELGVTPGSFYWHFKNRQSLHRALLRDWLNSNVKPFFSTFELAEKSPREQYLALAYVWVLSPDFNPGLDVAIREWSKTSSLVGRIMRRVDVSRIGLYQGIFEDFGHEPIAALVRARMMYYHQIGYYTMKVEEDLASRLMHLPHYAAAMSGDTWLLDCTKPEEVRAALTGFRHRVNVGAVQACRKAP</sequence>
<keyword evidence="1 2" id="KW-0238">DNA-binding</keyword>
<gene>
    <name evidence="4" type="ORF">IMCC3135_27120</name>
</gene>
<name>A0A2Z2NVW1_9GAMM</name>
<protein>
    <recommendedName>
        <fullName evidence="3">HTH tetR-type domain-containing protein</fullName>
    </recommendedName>
</protein>
<dbReference type="Pfam" id="PF00440">
    <property type="entry name" value="TetR_N"/>
    <property type="match status" value="1"/>
</dbReference>
<reference evidence="4 5" key="1">
    <citation type="submission" date="2016-12" db="EMBL/GenBank/DDBJ databases">
        <authorList>
            <person name="Song W.-J."/>
            <person name="Kurnit D.M."/>
        </authorList>
    </citation>
    <scope>NUCLEOTIDE SEQUENCE [LARGE SCALE GENOMIC DNA]</scope>
    <source>
        <strain evidence="4 5">IMCC3135</strain>
    </source>
</reference>
<evidence type="ECO:0000313" key="5">
    <source>
        <dbReference type="Proteomes" id="UP000250079"/>
    </source>
</evidence>
<evidence type="ECO:0000259" key="3">
    <source>
        <dbReference type="PROSITE" id="PS50977"/>
    </source>
</evidence>
<dbReference type="PROSITE" id="PS50977">
    <property type="entry name" value="HTH_TETR_2"/>
    <property type="match status" value="1"/>
</dbReference>
<dbReference type="InterPro" id="IPR009057">
    <property type="entry name" value="Homeodomain-like_sf"/>
</dbReference>
<dbReference type="AlphaFoldDB" id="A0A2Z2NVW1"/>
<accession>A0A2Z2NVW1</accession>
<feature type="domain" description="HTH tetR-type" evidence="3">
    <location>
        <begin position="12"/>
        <end position="72"/>
    </location>
</feature>
<dbReference type="RefSeq" id="WP_088920394.1">
    <property type="nucleotide sequence ID" value="NZ_CP018632.1"/>
</dbReference>
<keyword evidence="5" id="KW-1185">Reference proteome</keyword>
<dbReference type="OrthoDB" id="4541465at2"/>
<evidence type="ECO:0000256" key="1">
    <source>
        <dbReference type="ARBA" id="ARBA00023125"/>
    </source>
</evidence>
<dbReference type="SUPFAM" id="SSF46689">
    <property type="entry name" value="Homeodomain-like"/>
    <property type="match status" value="1"/>
</dbReference>
<dbReference type="KEGG" id="gai:IMCC3135_27120"/>
<dbReference type="Gene3D" id="1.10.357.10">
    <property type="entry name" value="Tetracycline Repressor, domain 2"/>
    <property type="match status" value="1"/>
</dbReference>
<proteinExistence type="predicted"/>
<organism evidence="4 5">
    <name type="scientific">Granulosicoccus antarcticus IMCC3135</name>
    <dbReference type="NCBI Taxonomy" id="1192854"/>
    <lineage>
        <taxon>Bacteria</taxon>
        <taxon>Pseudomonadati</taxon>
        <taxon>Pseudomonadota</taxon>
        <taxon>Gammaproteobacteria</taxon>
        <taxon>Chromatiales</taxon>
        <taxon>Granulosicoccaceae</taxon>
        <taxon>Granulosicoccus</taxon>
    </lineage>
</organism>
<dbReference type="GO" id="GO:0003677">
    <property type="term" value="F:DNA binding"/>
    <property type="evidence" value="ECO:0007669"/>
    <property type="project" value="UniProtKB-UniRule"/>
</dbReference>
<dbReference type="EMBL" id="CP018632">
    <property type="protein sequence ID" value="ASJ75479.1"/>
    <property type="molecule type" value="Genomic_DNA"/>
</dbReference>